<dbReference type="EMBL" id="GEEE01016380">
    <property type="protein sequence ID" value="JAP46845.1"/>
    <property type="molecule type" value="Transcribed_RNA"/>
</dbReference>
<name>A0A0X3P4K6_SCHSO</name>
<dbReference type="AlphaFoldDB" id="A0A0X3P4K6"/>
<gene>
    <name evidence="1" type="ORF">TR165196</name>
</gene>
<organism evidence="1">
    <name type="scientific">Schistocephalus solidus</name>
    <name type="common">Tapeworm</name>
    <dbReference type="NCBI Taxonomy" id="70667"/>
    <lineage>
        <taxon>Eukaryota</taxon>
        <taxon>Metazoa</taxon>
        <taxon>Spiralia</taxon>
        <taxon>Lophotrochozoa</taxon>
        <taxon>Platyhelminthes</taxon>
        <taxon>Cestoda</taxon>
        <taxon>Eucestoda</taxon>
        <taxon>Diphyllobothriidea</taxon>
        <taxon>Diphyllobothriidae</taxon>
        <taxon>Schistocephalus</taxon>
    </lineage>
</organism>
<protein>
    <submittedName>
        <fullName evidence="1">Uncharacterized protein</fullName>
    </submittedName>
</protein>
<sequence length="190" mass="22654">MQELRRGMITNAGWAQSQLHFLGRAQSQLHYLGRAQSQIHYLGRALSQMHFLGKAQSQVPVPRRAESQVPFLWRAQFQVSFLWRAQIQVPFLRNYHPQVNFLSASNQRKLKWFQSNHCTKCRYLCHYLFFEKFQYTRLFGCYSESSIDTIVRFHYISHHCSTDRSRDVHLPLISLPNPNQKRRRACRLSR</sequence>
<reference evidence="1" key="1">
    <citation type="submission" date="2016-01" db="EMBL/GenBank/DDBJ databases">
        <title>Reference transcriptome for the parasite Schistocephalus solidus: insights into the molecular evolution of parasitism.</title>
        <authorList>
            <person name="Hebert F.O."/>
            <person name="Grambauer S."/>
            <person name="Barber I."/>
            <person name="Landry C.R."/>
            <person name="Aubin-Horth N."/>
        </authorList>
    </citation>
    <scope>NUCLEOTIDE SEQUENCE</scope>
</reference>
<accession>A0A0X3P4K6</accession>
<evidence type="ECO:0000313" key="1">
    <source>
        <dbReference type="EMBL" id="JAP46845.1"/>
    </source>
</evidence>
<proteinExistence type="predicted"/>